<protein>
    <submittedName>
        <fullName evidence="1">Uncharacterized protein</fullName>
    </submittedName>
</protein>
<proteinExistence type="predicted"/>
<organism evidence="1 2">
    <name type="scientific">Homarus americanus</name>
    <name type="common">American lobster</name>
    <dbReference type="NCBI Taxonomy" id="6706"/>
    <lineage>
        <taxon>Eukaryota</taxon>
        <taxon>Metazoa</taxon>
        <taxon>Ecdysozoa</taxon>
        <taxon>Arthropoda</taxon>
        <taxon>Crustacea</taxon>
        <taxon>Multicrustacea</taxon>
        <taxon>Malacostraca</taxon>
        <taxon>Eumalacostraca</taxon>
        <taxon>Eucarida</taxon>
        <taxon>Decapoda</taxon>
        <taxon>Pleocyemata</taxon>
        <taxon>Astacidea</taxon>
        <taxon>Nephropoidea</taxon>
        <taxon>Nephropidae</taxon>
        <taxon>Homarus</taxon>
    </lineage>
</organism>
<dbReference type="AlphaFoldDB" id="A0A8J5JDE6"/>
<comment type="caution">
    <text evidence="1">The sequence shown here is derived from an EMBL/GenBank/DDBJ whole genome shotgun (WGS) entry which is preliminary data.</text>
</comment>
<accession>A0A8J5JDE6</accession>
<keyword evidence="2" id="KW-1185">Reference proteome</keyword>
<dbReference type="EMBL" id="JAHLQT010044109">
    <property type="protein sequence ID" value="KAG7154661.1"/>
    <property type="molecule type" value="Genomic_DNA"/>
</dbReference>
<name>A0A8J5JDE6_HOMAM</name>
<gene>
    <name evidence="1" type="ORF">Hamer_G015011</name>
</gene>
<reference evidence="1" key="1">
    <citation type="journal article" date="2021" name="Sci. Adv.">
        <title>The American lobster genome reveals insights on longevity, neural, and immune adaptations.</title>
        <authorList>
            <person name="Polinski J.M."/>
            <person name="Zimin A.V."/>
            <person name="Clark K.F."/>
            <person name="Kohn A.B."/>
            <person name="Sadowski N."/>
            <person name="Timp W."/>
            <person name="Ptitsyn A."/>
            <person name="Khanna P."/>
            <person name="Romanova D.Y."/>
            <person name="Williams P."/>
            <person name="Greenwood S.J."/>
            <person name="Moroz L.L."/>
            <person name="Walt D.R."/>
            <person name="Bodnar A.G."/>
        </authorList>
    </citation>
    <scope>NUCLEOTIDE SEQUENCE</scope>
    <source>
        <strain evidence="1">GMGI-L3</strain>
    </source>
</reference>
<evidence type="ECO:0000313" key="2">
    <source>
        <dbReference type="Proteomes" id="UP000747542"/>
    </source>
</evidence>
<sequence>MSEVQQRCSWPCFSKQGEKVKKANIPPVCTEEDADGLMLRRVTQLYTRQHSSRTSAYEWNIDLWRQSIARGNSGRKPVFSSVRIKAMCGEVLSVPAYQSTQKGLGPGLAMKLGDPGLRGRQRHQLGGLG</sequence>
<evidence type="ECO:0000313" key="1">
    <source>
        <dbReference type="EMBL" id="KAG7154661.1"/>
    </source>
</evidence>
<dbReference type="Proteomes" id="UP000747542">
    <property type="component" value="Unassembled WGS sequence"/>
</dbReference>